<evidence type="ECO:0000256" key="8">
    <source>
        <dbReference type="ARBA" id="ARBA00022840"/>
    </source>
</evidence>
<feature type="domain" description="PAC" evidence="17">
    <location>
        <begin position="422"/>
        <end position="475"/>
    </location>
</feature>
<comment type="catalytic activity">
    <reaction evidence="1">
        <text>ATP + protein L-histidine = ADP + protein N-phospho-L-histidine.</text>
        <dbReference type="EC" id="2.7.13.3"/>
    </reaction>
</comment>
<evidence type="ECO:0000256" key="10">
    <source>
        <dbReference type="ARBA" id="ARBA00023012"/>
    </source>
</evidence>
<dbReference type="Pfam" id="PF00512">
    <property type="entry name" value="HisKA"/>
    <property type="match status" value="1"/>
</dbReference>
<evidence type="ECO:0000259" key="15">
    <source>
        <dbReference type="PROSITE" id="PS50110"/>
    </source>
</evidence>
<gene>
    <name evidence="18" type="ORF">SAMN04488055_4412</name>
</gene>
<keyword evidence="10" id="KW-0902">Two-component regulatory system</keyword>
<dbReference type="SUPFAM" id="SSF55785">
    <property type="entry name" value="PYP-like sensor domain (PAS domain)"/>
    <property type="match status" value="2"/>
</dbReference>
<dbReference type="PRINTS" id="PR00344">
    <property type="entry name" value="BCTRLSENSOR"/>
</dbReference>
<dbReference type="InterPro" id="IPR013767">
    <property type="entry name" value="PAS_fold"/>
</dbReference>
<evidence type="ECO:0000256" key="5">
    <source>
        <dbReference type="ARBA" id="ARBA00022553"/>
    </source>
</evidence>
<keyword evidence="9 13" id="KW-1133">Transmembrane helix</keyword>
<dbReference type="InterPro" id="IPR036097">
    <property type="entry name" value="HisK_dim/P_sf"/>
</dbReference>
<dbReference type="CDD" id="cd00082">
    <property type="entry name" value="HisKA"/>
    <property type="match status" value="1"/>
</dbReference>
<keyword evidence="7" id="KW-0547">Nucleotide-binding</keyword>
<comment type="subcellular location">
    <subcellularLocation>
        <location evidence="2">Cell membrane</location>
        <topology evidence="2">Multi-pass membrane protein</topology>
    </subcellularLocation>
</comment>
<evidence type="ECO:0000256" key="1">
    <source>
        <dbReference type="ARBA" id="ARBA00000085"/>
    </source>
</evidence>
<dbReference type="Gene3D" id="3.30.565.10">
    <property type="entry name" value="Histidine kinase-like ATPase, C-terminal domain"/>
    <property type="match status" value="1"/>
</dbReference>
<dbReference type="InterPro" id="IPR001610">
    <property type="entry name" value="PAC"/>
</dbReference>
<dbReference type="OrthoDB" id="9811889at2"/>
<dbReference type="InterPro" id="IPR011006">
    <property type="entry name" value="CheY-like_superfamily"/>
</dbReference>
<organism evidence="18 19">
    <name type="scientific">Chitinophaga niabensis</name>
    <dbReference type="NCBI Taxonomy" id="536979"/>
    <lineage>
        <taxon>Bacteria</taxon>
        <taxon>Pseudomonadati</taxon>
        <taxon>Bacteroidota</taxon>
        <taxon>Chitinophagia</taxon>
        <taxon>Chitinophagales</taxon>
        <taxon>Chitinophagaceae</taxon>
        <taxon>Chitinophaga</taxon>
    </lineage>
</organism>
<protein>
    <recommendedName>
        <fullName evidence="3">histidine kinase</fullName>
        <ecNumber evidence="3">2.7.13.3</ecNumber>
    </recommendedName>
</protein>
<feature type="transmembrane region" description="Helical" evidence="13">
    <location>
        <begin position="6"/>
        <end position="24"/>
    </location>
</feature>
<feature type="domain" description="PAS" evidence="16">
    <location>
        <begin position="351"/>
        <end position="433"/>
    </location>
</feature>
<evidence type="ECO:0000256" key="12">
    <source>
        <dbReference type="PROSITE-ProRule" id="PRU00169"/>
    </source>
</evidence>
<dbReference type="InterPro" id="IPR000700">
    <property type="entry name" value="PAS-assoc_C"/>
</dbReference>
<dbReference type="EMBL" id="FSRA01000002">
    <property type="protein sequence ID" value="SIO47707.1"/>
    <property type="molecule type" value="Genomic_DNA"/>
</dbReference>
<evidence type="ECO:0000256" key="2">
    <source>
        <dbReference type="ARBA" id="ARBA00004651"/>
    </source>
</evidence>
<dbReference type="Gene3D" id="1.20.120.160">
    <property type="entry name" value="HPT domain"/>
    <property type="match status" value="1"/>
</dbReference>
<evidence type="ECO:0000313" key="18">
    <source>
        <dbReference type="EMBL" id="SIO47707.1"/>
    </source>
</evidence>
<name>A0A1N6JU93_9BACT</name>
<evidence type="ECO:0000259" key="16">
    <source>
        <dbReference type="PROSITE" id="PS50112"/>
    </source>
</evidence>
<evidence type="ECO:0000256" key="4">
    <source>
        <dbReference type="ARBA" id="ARBA00022475"/>
    </source>
</evidence>
<dbReference type="Pfam" id="PF00989">
    <property type="entry name" value="PAS"/>
    <property type="match status" value="1"/>
</dbReference>
<keyword evidence="6 13" id="KW-0812">Transmembrane</keyword>
<dbReference type="EC" id="2.7.13.3" evidence="3"/>
<dbReference type="Pfam" id="PF02518">
    <property type="entry name" value="HATPase_c"/>
    <property type="match status" value="1"/>
</dbReference>
<proteinExistence type="predicted"/>
<dbReference type="SMART" id="SM00448">
    <property type="entry name" value="REC"/>
    <property type="match status" value="1"/>
</dbReference>
<dbReference type="STRING" id="536979.SAMN04488055_4412"/>
<dbReference type="AlphaFoldDB" id="A0A1N6JU93"/>
<reference evidence="18 19" key="1">
    <citation type="submission" date="2016-11" db="EMBL/GenBank/DDBJ databases">
        <authorList>
            <person name="Jaros S."/>
            <person name="Januszkiewicz K."/>
            <person name="Wedrychowicz H."/>
        </authorList>
    </citation>
    <scope>NUCLEOTIDE SEQUENCE [LARGE SCALE GENOMIC DNA]</scope>
    <source>
        <strain evidence="18 19">DSM 24787</strain>
    </source>
</reference>
<dbReference type="CDD" id="cd17546">
    <property type="entry name" value="REC_hyHK_CKI1_RcsC-like"/>
    <property type="match status" value="1"/>
</dbReference>
<keyword evidence="5 12" id="KW-0597">Phosphoprotein</keyword>
<feature type="domain" description="Histidine kinase" evidence="14">
    <location>
        <begin position="493"/>
        <end position="714"/>
    </location>
</feature>
<keyword evidence="8" id="KW-0067">ATP-binding</keyword>
<dbReference type="SMART" id="SM00387">
    <property type="entry name" value="HATPase_c"/>
    <property type="match status" value="1"/>
</dbReference>
<keyword evidence="4" id="KW-1003">Cell membrane</keyword>
<dbReference type="SMART" id="SM00388">
    <property type="entry name" value="HisKA"/>
    <property type="match status" value="1"/>
</dbReference>
<feature type="domain" description="Response regulatory" evidence="15">
    <location>
        <begin position="738"/>
        <end position="852"/>
    </location>
</feature>
<accession>A0A1N6JU93</accession>
<sequence length="989" mass="112797">MKKISSPVIIIFVAAIISVAWFVYHAWSADKLAMTNNERVRHVNDKIRQLEQIAYTVKSMESAVRAYVITGDSGFLYREDYMEAHLRTPLANLMLLYKDNTAAQKQLDSLRAEIEKKIIFFNYLVQANQESPVMAGAMLQTRRPASNTDATSRLLASMLQKEHALLEDRLGNQLQNRSPYLFSLLISILFVGFLIWGIYQLVKMINKAGETEDELRRSEKKYRQLIEGAGATMFTTNRGGFFTYVNSKALELTGYSAEELLGKQYTMLLDPPQQKELRNFYETQAFEGPDDSTIEFPIRHKNGEKKWVEQQVVLLRQHGVVKQYQCIVKDIHARKMMQMKAENTQKELDIINFRFQSVLRNSPSVIFIKDIYGRYQMVNERFEEVFGINKEHILGRTDREFPSKLKPEKYAPSDKEVVLHERPVEMEDMLEINNETRYFFITKFPLRDHTQRVYGLCGIATDITDRIEHEHALISARKKAEHARKTQERFMANMSHEIRTPLNGIIGITNLLKQTEVQPEQKEYITDIKESANNLLVLVEKILDFSHLNSGKLTLARVDFNPAHVIRKALNSKREEAENKGLSLDADIDPAMPETVIGDPCRLHDVIVSLLDNSIRFTEKGSIHLAAHISAKDEEKVTFSFELRDTGMGIPEHLHEEVFESFSQIQGSNDRKYGGAGLGLALTRALLKLQDGGISIHNNEGAGTLVRFTIPYYLFAVPQKAAPSETGDLHLPPLYGKSILVAEDNLLNQKVAQRTLVQAGAKVEIAENGVEVLNKLEGNTYDLILMDIQMPTMDGLRATRQIRDQGLGIPIIAMTASALKGDRERCLLAGMNDYIAKPFIPNVLFQKILEVLGERDPGFANFEALDYEQQTHRPFIDLLYLRGIVDDDQDAMLDLLNTFLERTAGMFDNLLNSAQLENWEDALQHASLLRSSFMIVRIDPLSKIILEIEHNIRNKTYLHTVIPDINLAIKIYLDAQEVLKREAEQIKKN</sequence>
<dbReference type="SMART" id="SM00086">
    <property type="entry name" value="PAC"/>
    <property type="match status" value="1"/>
</dbReference>
<evidence type="ECO:0000256" key="9">
    <source>
        <dbReference type="ARBA" id="ARBA00022989"/>
    </source>
</evidence>
<dbReference type="PANTHER" id="PTHR45339">
    <property type="entry name" value="HYBRID SIGNAL TRANSDUCTION HISTIDINE KINASE J"/>
    <property type="match status" value="1"/>
</dbReference>
<dbReference type="InterPro" id="IPR000014">
    <property type="entry name" value="PAS"/>
</dbReference>
<dbReference type="GO" id="GO:0005524">
    <property type="term" value="F:ATP binding"/>
    <property type="evidence" value="ECO:0007669"/>
    <property type="project" value="UniProtKB-KW"/>
</dbReference>
<dbReference type="InterPro" id="IPR003661">
    <property type="entry name" value="HisK_dim/P_dom"/>
</dbReference>
<evidence type="ECO:0000259" key="17">
    <source>
        <dbReference type="PROSITE" id="PS50113"/>
    </source>
</evidence>
<feature type="domain" description="PAC" evidence="17">
    <location>
        <begin position="292"/>
        <end position="343"/>
    </location>
</feature>
<keyword evidence="11 13" id="KW-0472">Membrane</keyword>
<evidence type="ECO:0000256" key="6">
    <source>
        <dbReference type="ARBA" id="ARBA00022692"/>
    </source>
</evidence>
<dbReference type="Pfam" id="PF00072">
    <property type="entry name" value="Response_reg"/>
    <property type="match status" value="1"/>
</dbReference>
<dbReference type="SUPFAM" id="SSF47226">
    <property type="entry name" value="Histidine-containing phosphotransfer domain, HPT domain"/>
    <property type="match status" value="1"/>
</dbReference>
<dbReference type="NCBIfam" id="TIGR00229">
    <property type="entry name" value="sensory_box"/>
    <property type="match status" value="2"/>
</dbReference>
<dbReference type="PROSITE" id="PS50113">
    <property type="entry name" value="PAC"/>
    <property type="match status" value="2"/>
</dbReference>
<evidence type="ECO:0000259" key="14">
    <source>
        <dbReference type="PROSITE" id="PS50109"/>
    </source>
</evidence>
<dbReference type="Gene3D" id="1.10.287.130">
    <property type="match status" value="1"/>
</dbReference>
<dbReference type="FunFam" id="3.30.565.10:FF:000010">
    <property type="entry name" value="Sensor histidine kinase RcsC"/>
    <property type="match status" value="1"/>
</dbReference>
<dbReference type="PANTHER" id="PTHR45339:SF1">
    <property type="entry name" value="HYBRID SIGNAL TRANSDUCTION HISTIDINE KINASE J"/>
    <property type="match status" value="1"/>
</dbReference>
<evidence type="ECO:0000256" key="13">
    <source>
        <dbReference type="SAM" id="Phobius"/>
    </source>
</evidence>
<dbReference type="Gene3D" id="3.40.50.2300">
    <property type="match status" value="1"/>
</dbReference>
<dbReference type="InterPro" id="IPR036890">
    <property type="entry name" value="HATPase_C_sf"/>
</dbReference>
<evidence type="ECO:0000256" key="3">
    <source>
        <dbReference type="ARBA" id="ARBA00012438"/>
    </source>
</evidence>
<feature type="modified residue" description="4-aspartylphosphate" evidence="12">
    <location>
        <position position="787"/>
    </location>
</feature>
<dbReference type="GO" id="GO:0000155">
    <property type="term" value="F:phosphorelay sensor kinase activity"/>
    <property type="evidence" value="ECO:0007669"/>
    <property type="project" value="InterPro"/>
</dbReference>
<dbReference type="InterPro" id="IPR005467">
    <property type="entry name" value="His_kinase_dom"/>
</dbReference>
<dbReference type="CDD" id="cd00130">
    <property type="entry name" value="PAS"/>
    <property type="match status" value="1"/>
</dbReference>
<dbReference type="InterPro" id="IPR013656">
    <property type="entry name" value="PAS_4"/>
</dbReference>
<dbReference type="SUPFAM" id="SSF47384">
    <property type="entry name" value="Homodimeric domain of signal transducing histidine kinase"/>
    <property type="match status" value="1"/>
</dbReference>
<dbReference type="InterPro" id="IPR007891">
    <property type="entry name" value="CHASE3"/>
</dbReference>
<dbReference type="SMART" id="SM00091">
    <property type="entry name" value="PAS"/>
    <property type="match status" value="2"/>
</dbReference>
<dbReference type="GO" id="GO:0005886">
    <property type="term" value="C:plasma membrane"/>
    <property type="evidence" value="ECO:0007669"/>
    <property type="project" value="UniProtKB-SubCell"/>
</dbReference>
<dbReference type="RefSeq" id="WP_074241759.1">
    <property type="nucleotide sequence ID" value="NZ_FSRA01000002.1"/>
</dbReference>
<dbReference type="SUPFAM" id="SSF55874">
    <property type="entry name" value="ATPase domain of HSP90 chaperone/DNA topoisomerase II/histidine kinase"/>
    <property type="match status" value="1"/>
</dbReference>
<evidence type="ECO:0000256" key="7">
    <source>
        <dbReference type="ARBA" id="ARBA00022741"/>
    </source>
</evidence>
<keyword evidence="19" id="KW-1185">Reference proteome</keyword>
<dbReference type="InterPro" id="IPR035965">
    <property type="entry name" value="PAS-like_dom_sf"/>
</dbReference>
<feature type="transmembrane region" description="Helical" evidence="13">
    <location>
        <begin position="179"/>
        <end position="199"/>
    </location>
</feature>
<dbReference type="PROSITE" id="PS50112">
    <property type="entry name" value="PAS"/>
    <property type="match status" value="2"/>
</dbReference>
<evidence type="ECO:0000313" key="19">
    <source>
        <dbReference type="Proteomes" id="UP000185003"/>
    </source>
</evidence>
<dbReference type="InterPro" id="IPR004358">
    <property type="entry name" value="Sig_transdc_His_kin-like_C"/>
</dbReference>
<feature type="domain" description="PAS" evidence="16">
    <location>
        <begin position="218"/>
        <end position="289"/>
    </location>
</feature>
<dbReference type="SUPFAM" id="SSF52172">
    <property type="entry name" value="CheY-like"/>
    <property type="match status" value="1"/>
</dbReference>
<dbReference type="Proteomes" id="UP000185003">
    <property type="component" value="Unassembled WGS sequence"/>
</dbReference>
<evidence type="ECO:0000256" key="11">
    <source>
        <dbReference type="ARBA" id="ARBA00023136"/>
    </source>
</evidence>
<dbReference type="GO" id="GO:0006355">
    <property type="term" value="P:regulation of DNA-templated transcription"/>
    <property type="evidence" value="ECO:0007669"/>
    <property type="project" value="InterPro"/>
</dbReference>
<dbReference type="InterPro" id="IPR001789">
    <property type="entry name" value="Sig_transdc_resp-reg_receiver"/>
</dbReference>
<dbReference type="Gene3D" id="3.30.450.20">
    <property type="entry name" value="PAS domain"/>
    <property type="match status" value="2"/>
</dbReference>
<dbReference type="InterPro" id="IPR003594">
    <property type="entry name" value="HATPase_dom"/>
</dbReference>
<dbReference type="InterPro" id="IPR036641">
    <property type="entry name" value="HPT_dom_sf"/>
</dbReference>
<dbReference type="PROSITE" id="PS50109">
    <property type="entry name" value="HIS_KIN"/>
    <property type="match status" value="1"/>
</dbReference>
<dbReference type="PROSITE" id="PS50110">
    <property type="entry name" value="RESPONSE_REGULATORY"/>
    <property type="match status" value="1"/>
</dbReference>
<dbReference type="Pfam" id="PF08448">
    <property type="entry name" value="PAS_4"/>
    <property type="match status" value="1"/>
</dbReference>
<dbReference type="Pfam" id="PF05227">
    <property type="entry name" value="CHASE3"/>
    <property type="match status" value="1"/>
</dbReference>